<feature type="domain" description="Ketoreductase" evidence="4">
    <location>
        <begin position="7"/>
        <end position="190"/>
    </location>
</feature>
<comment type="caution">
    <text evidence="5">The sequence shown here is derived from an EMBL/GenBank/DDBJ whole genome shotgun (WGS) entry which is preliminary data.</text>
</comment>
<dbReference type="PANTHER" id="PTHR44196">
    <property type="entry name" value="DEHYDROGENASE/REDUCTASE SDR FAMILY MEMBER 7B"/>
    <property type="match status" value="1"/>
</dbReference>
<dbReference type="PRINTS" id="PR00080">
    <property type="entry name" value="SDRFAMILY"/>
</dbReference>
<reference evidence="5 6" key="1">
    <citation type="submission" date="2017-05" db="EMBL/GenBank/DDBJ databases">
        <authorList>
            <person name="Varghese N."/>
            <person name="Submissions S."/>
        </authorList>
    </citation>
    <scope>NUCLEOTIDE SEQUENCE [LARGE SCALE GENOMIC DNA]</scope>
    <source>
        <strain evidence="5 6">SM16</strain>
    </source>
</reference>
<protein>
    <submittedName>
        <fullName evidence="5">NADP-dependent 3-hydroxy acid dehydrogenase YdfG</fullName>
    </submittedName>
</protein>
<dbReference type="Gene3D" id="3.40.50.720">
    <property type="entry name" value="NAD(P)-binding Rossmann-like Domain"/>
    <property type="match status" value="1"/>
</dbReference>
<dbReference type="CDD" id="cd05233">
    <property type="entry name" value="SDR_c"/>
    <property type="match status" value="1"/>
</dbReference>
<gene>
    <name evidence="5" type="ORF">SAMN06296065_103199</name>
</gene>
<evidence type="ECO:0000259" key="4">
    <source>
        <dbReference type="SMART" id="SM00822"/>
    </source>
</evidence>
<proteinExistence type="inferred from homology"/>
<dbReference type="PRINTS" id="PR00081">
    <property type="entry name" value="GDHRDH"/>
</dbReference>
<evidence type="ECO:0000313" key="5">
    <source>
        <dbReference type="EMBL" id="SMP61133.1"/>
    </source>
</evidence>
<dbReference type="Proteomes" id="UP001157910">
    <property type="component" value="Unassembled WGS sequence"/>
</dbReference>
<dbReference type="InterPro" id="IPR057326">
    <property type="entry name" value="KR_dom"/>
</dbReference>
<comment type="similarity">
    <text evidence="1 3">Belongs to the short-chain dehydrogenases/reductases (SDR) family.</text>
</comment>
<dbReference type="SMART" id="SM00822">
    <property type="entry name" value="PKS_KR"/>
    <property type="match status" value="1"/>
</dbReference>
<evidence type="ECO:0000256" key="2">
    <source>
        <dbReference type="ARBA" id="ARBA00023002"/>
    </source>
</evidence>
<dbReference type="EMBL" id="FXUI01000003">
    <property type="protein sequence ID" value="SMP61133.1"/>
    <property type="molecule type" value="Genomic_DNA"/>
</dbReference>
<evidence type="ECO:0000313" key="6">
    <source>
        <dbReference type="Proteomes" id="UP001157910"/>
    </source>
</evidence>
<dbReference type="RefSeq" id="WP_103730737.1">
    <property type="nucleotide sequence ID" value="NZ_FXUI01000003.1"/>
</dbReference>
<dbReference type="Pfam" id="PF00106">
    <property type="entry name" value="adh_short"/>
    <property type="match status" value="1"/>
</dbReference>
<keyword evidence="6" id="KW-1185">Reference proteome</keyword>
<name>A0ABY1QAJ7_9SPHN</name>
<evidence type="ECO:0000256" key="1">
    <source>
        <dbReference type="ARBA" id="ARBA00006484"/>
    </source>
</evidence>
<dbReference type="InterPro" id="IPR036291">
    <property type="entry name" value="NAD(P)-bd_dom_sf"/>
</dbReference>
<organism evidence="5 6">
    <name type="scientific">Novosphingobium panipatense</name>
    <dbReference type="NCBI Taxonomy" id="428991"/>
    <lineage>
        <taxon>Bacteria</taxon>
        <taxon>Pseudomonadati</taxon>
        <taxon>Pseudomonadota</taxon>
        <taxon>Alphaproteobacteria</taxon>
        <taxon>Sphingomonadales</taxon>
        <taxon>Sphingomonadaceae</taxon>
        <taxon>Novosphingobium</taxon>
    </lineage>
</organism>
<dbReference type="SUPFAM" id="SSF51735">
    <property type="entry name" value="NAD(P)-binding Rossmann-fold domains"/>
    <property type="match status" value="1"/>
</dbReference>
<accession>A0ABY1QAJ7</accession>
<evidence type="ECO:0000256" key="3">
    <source>
        <dbReference type="RuleBase" id="RU000363"/>
    </source>
</evidence>
<sequence>MDLSTARHAFVTGGASGIGLGIVDAMVGRGVRVTIADIDEDSLRSVVAERGPAVRGAVLDTRDREGWARAKTEAEAAFGPVDLLVNNAGIAPNGREFADMDPASFDRIVAINLTGVANGVFTFAADMRARGKGHVVNTSSQAGLVASVPGVGAYAVAKFGVTALTEALRQELAPHGVGVSLLCPGYIATNLAESTRKVGGEIRDAAGRMPPSRITVEDVGLMVVEGIENDEPCIVTHPRVWSSVEPRFAAIRAACEHRDSQATPPHG</sequence>
<keyword evidence="2" id="KW-0560">Oxidoreductase</keyword>
<dbReference type="InterPro" id="IPR002347">
    <property type="entry name" value="SDR_fam"/>
</dbReference>
<dbReference type="PANTHER" id="PTHR44196:SF1">
    <property type="entry name" value="DEHYDROGENASE_REDUCTASE SDR FAMILY MEMBER 7B"/>
    <property type="match status" value="1"/>
</dbReference>